<feature type="region of interest" description="Disordered" evidence="1">
    <location>
        <begin position="104"/>
        <end position="148"/>
    </location>
</feature>
<evidence type="ECO:0000259" key="2">
    <source>
        <dbReference type="Pfam" id="PF05641"/>
    </source>
</evidence>
<dbReference type="AlphaFoldDB" id="A0A7S3U037"/>
<dbReference type="EMBL" id="HBIR01059735">
    <property type="protein sequence ID" value="CAE0597862.1"/>
    <property type="molecule type" value="Transcribed_RNA"/>
</dbReference>
<feature type="compositionally biased region" description="Basic and acidic residues" evidence="1">
    <location>
        <begin position="127"/>
        <end position="143"/>
    </location>
</feature>
<protein>
    <recommendedName>
        <fullName evidence="2">Agenet-like domain-containing protein</fullName>
    </recommendedName>
</protein>
<dbReference type="PANTHER" id="PTHR31917">
    <property type="entry name" value="AGENET DOMAIN-CONTAINING PROTEIN-RELATED"/>
    <property type="match status" value="1"/>
</dbReference>
<sequence>MQTELAALLCTTNDSLVHSLLSAPDCGVAGCGVSVPVEGRTAPRNEPLRERLRLAVDAALPTRCPSGGEPVCSRSARERKLHEFEAAAGAELRSARAALQAAQQAARHEAAAPGEAAGQPSLKRVRKDRDRAAEAERLERERQPPLPRVEVALQTEGLPSWYEATVVGRAEGRCKVQLLLRDKDDALIIEGRDREEWVDDASVRPLPPRDEQWMPKPGELCEFLYLDGWWPVKVKRSHTTKSEGEKWEVVYEAHNAKHRATRDKLRPLRPSP</sequence>
<organism evidence="3">
    <name type="scientific">Emiliania huxleyi</name>
    <name type="common">Coccolithophore</name>
    <name type="synonym">Pontosphaera huxleyi</name>
    <dbReference type="NCBI Taxonomy" id="2903"/>
    <lineage>
        <taxon>Eukaryota</taxon>
        <taxon>Haptista</taxon>
        <taxon>Haptophyta</taxon>
        <taxon>Prymnesiophyceae</taxon>
        <taxon>Isochrysidales</taxon>
        <taxon>Noelaerhabdaceae</taxon>
        <taxon>Emiliania</taxon>
    </lineage>
</organism>
<proteinExistence type="predicted"/>
<gene>
    <name evidence="3" type="ORF">EHUX00137_LOCUS46430</name>
</gene>
<dbReference type="Pfam" id="PF05641">
    <property type="entry name" value="Agenet"/>
    <property type="match status" value="1"/>
</dbReference>
<evidence type="ECO:0000256" key="1">
    <source>
        <dbReference type="SAM" id="MobiDB-lite"/>
    </source>
</evidence>
<feature type="domain" description="Agenet-like" evidence="2">
    <location>
        <begin position="148"/>
        <end position="208"/>
    </location>
</feature>
<dbReference type="PANTHER" id="PTHR31917:SF147">
    <property type="entry name" value="AGENET DOMAIN-CONTAINING PROTEIN"/>
    <property type="match status" value="1"/>
</dbReference>
<name>A0A7S3U037_EMIHU</name>
<feature type="compositionally biased region" description="Low complexity" evidence="1">
    <location>
        <begin position="104"/>
        <end position="122"/>
    </location>
</feature>
<dbReference type="InterPro" id="IPR008395">
    <property type="entry name" value="Agenet-like_dom"/>
</dbReference>
<accession>A0A7S3U037</accession>
<evidence type="ECO:0000313" key="3">
    <source>
        <dbReference type="EMBL" id="CAE0597862.1"/>
    </source>
</evidence>
<reference evidence="3" key="1">
    <citation type="submission" date="2021-01" db="EMBL/GenBank/DDBJ databases">
        <authorList>
            <person name="Corre E."/>
            <person name="Pelletier E."/>
            <person name="Niang G."/>
            <person name="Scheremetjew M."/>
            <person name="Finn R."/>
            <person name="Kale V."/>
            <person name="Holt S."/>
            <person name="Cochrane G."/>
            <person name="Meng A."/>
            <person name="Brown T."/>
            <person name="Cohen L."/>
        </authorList>
    </citation>
    <scope>NUCLEOTIDE SEQUENCE</scope>
    <source>
        <strain evidence="3">379</strain>
    </source>
</reference>